<feature type="compositionally biased region" description="Basic and acidic residues" evidence="1">
    <location>
        <begin position="150"/>
        <end position="159"/>
    </location>
</feature>
<organism evidence="2 3">
    <name type="scientific">Aspergillus keveii</name>
    <dbReference type="NCBI Taxonomy" id="714993"/>
    <lineage>
        <taxon>Eukaryota</taxon>
        <taxon>Fungi</taxon>
        <taxon>Dikarya</taxon>
        <taxon>Ascomycota</taxon>
        <taxon>Pezizomycotina</taxon>
        <taxon>Eurotiomycetes</taxon>
        <taxon>Eurotiomycetidae</taxon>
        <taxon>Eurotiales</taxon>
        <taxon>Aspergillaceae</taxon>
        <taxon>Aspergillus</taxon>
        <taxon>Aspergillus subgen. Nidulantes</taxon>
    </lineage>
</organism>
<accession>A0ABR4FQY8</accession>
<feature type="compositionally biased region" description="Acidic residues" evidence="1">
    <location>
        <begin position="218"/>
        <end position="227"/>
    </location>
</feature>
<feature type="region of interest" description="Disordered" evidence="1">
    <location>
        <begin position="123"/>
        <end position="271"/>
    </location>
</feature>
<dbReference type="Proteomes" id="UP001610563">
    <property type="component" value="Unassembled WGS sequence"/>
</dbReference>
<evidence type="ECO:0000256" key="1">
    <source>
        <dbReference type="SAM" id="MobiDB-lite"/>
    </source>
</evidence>
<feature type="compositionally biased region" description="Basic and acidic residues" evidence="1">
    <location>
        <begin position="228"/>
        <end position="250"/>
    </location>
</feature>
<gene>
    <name evidence="2" type="ORF">BJX66DRAFT_60119</name>
</gene>
<feature type="compositionally biased region" description="Acidic residues" evidence="1">
    <location>
        <begin position="259"/>
        <end position="271"/>
    </location>
</feature>
<dbReference type="EMBL" id="JBFTWV010000144">
    <property type="protein sequence ID" value="KAL2785442.1"/>
    <property type="molecule type" value="Genomic_DNA"/>
</dbReference>
<reference evidence="2 3" key="1">
    <citation type="submission" date="2024-07" db="EMBL/GenBank/DDBJ databases">
        <title>Section-level genome sequencing and comparative genomics of Aspergillus sections Usti and Cavernicolus.</title>
        <authorList>
            <consortium name="Lawrence Berkeley National Laboratory"/>
            <person name="Nybo J.L."/>
            <person name="Vesth T.C."/>
            <person name="Theobald S."/>
            <person name="Frisvad J.C."/>
            <person name="Larsen T.O."/>
            <person name="Kjaerboelling I."/>
            <person name="Rothschild-Mancinelli K."/>
            <person name="Lyhne E.K."/>
            <person name="Kogle M.E."/>
            <person name="Barry K."/>
            <person name="Clum A."/>
            <person name="Na H."/>
            <person name="Ledsgaard L."/>
            <person name="Lin J."/>
            <person name="Lipzen A."/>
            <person name="Kuo A."/>
            <person name="Riley R."/>
            <person name="Mondo S."/>
            <person name="Labutti K."/>
            <person name="Haridas S."/>
            <person name="Pangalinan J."/>
            <person name="Salamov A.A."/>
            <person name="Simmons B.A."/>
            <person name="Magnuson J.K."/>
            <person name="Chen J."/>
            <person name="Drula E."/>
            <person name="Henrissat B."/>
            <person name="Wiebenga A."/>
            <person name="Lubbers R.J."/>
            <person name="Gomes A.C."/>
            <person name="Makela M.R."/>
            <person name="Stajich J."/>
            <person name="Grigoriev I.V."/>
            <person name="Mortensen U.H."/>
            <person name="De Vries R.P."/>
            <person name="Baker S.E."/>
            <person name="Andersen M.R."/>
        </authorList>
    </citation>
    <scope>NUCLEOTIDE SEQUENCE [LARGE SCALE GENOMIC DNA]</scope>
    <source>
        <strain evidence="2 3">CBS 209.92</strain>
    </source>
</reference>
<evidence type="ECO:0000313" key="3">
    <source>
        <dbReference type="Proteomes" id="UP001610563"/>
    </source>
</evidence>
<keyword evidence="3" id="KW-1185">Reference proteome</keyword>
<sequence length="271" mass="30528">MYDLQLRHQGDILNSQQTCPARFLTRTNDHGHRALLADINELHRYTPNEFPSTLTLTSWCMRVIERSLQSQAAGAVTRTTADNNVWSPTPDLPQYIKDELTARDLGRSYGLDLDEMDTYWRRRTPHRSRSSDRGTLYGPNHPPAPTRRNGSYERERPTTDRFPPLSPKVVPSNRIVNPARRIPDPFAYPGSDSDSGNEGPSDALVNRARGAVVYNPPDDSDYAESVEEPGKQEKREDAENAGDSNREMKPPVRQNTVEIADESEVEEAGEA</sequence>
<name>A0ABR4FQY8_9EURO</name>
<comment type="caution">
    <text evidence="2">The sequence shown here is derived from an EMBL/GenBank/DDBJ whole genome shotgun (WGS) entry which is preliminary data.</text>
</comment>
<protein>
    <submittedName>
        <fullName evidence="2">Uncharacterized protein</fullName>
    </submittedName>
</protein>
<evidence type="ECO:0000313" key="2">
    <source>
        <dbReference type="EMBL" id="KAL2785442.1"/>
    </source>
</evidence>
<proteinExistence type="predicted"/>